<comment type="caution">
    <text evidence="2">The sequence shown here is derived from an EMBL/GenBank/DDBJ whole genome shotgun (WGS) entry which is preliminary data.</text>
</comment>
<feature type="transmembrane region" description="Helical" evidence="1">
    <location>
        <begin position="44"/>
        <end position="61"/>
    </location>
</feature>
<name>A0ABT7V999_9ACTN</name>
<accession>A0ABT7V999</accession>
<organism evidence="2 3">
    <name type="scientific">Enorma phocaeensis</name>
    <dbReference type="NCBI Taxonomy" id="1871019"/>
    <lineage>
        <taxon>Bacteria</taxon>
        <taxon>Bacillati</taxon>
        <taxon>Actinomycetota</taxon>
        <taxon>Coriobacteriia</taxon>
        <taxon>Coriobacteriales</taxon>
        <taxon>Coriobacteriaceae</taxon>
        <taxon>Enorma</taxon>
    </lineage>
</organism>
<keyword evidence="1" id="KW-0472">Membrane</keyword>
<evidence type="ECO:0000313" key="2">
    <source>
        <dbReference type="EMBL" id="MDM8275078.1"/>
    </source>
</evidence>
<dbReference type="EMBL" id="JAUDDZ010000007">
    <property type="protein sequence ID" value="MDM8275078.1"/>
    <property type="molecule type" value="Genomic_DNA"/>
</dbReference>
<gene>
    <name evidence="2" type="ORF">QUW28_06140</name>
</gene>
<proteinExistence type="predicted"/>
<protein>
    <recommendedName>
        <fullName evidence="4">DUF2207 domain-containing protein</fullName>
    </recommendedName>
</protein>
<keyword evidence="3" id="KW-1185">Reference proteome</keyword>
<dbReference type="Proteomes" id="UP001529421">
    <property type="component" value="Unassembled WGS sequence"/>
</dbReference>
<dbReference type="RefSeq" id="WP_289545145.1">
    <property type="nucleotide sequence ID" value="NZ_JAUDDZ010000007.1"/>
</dbReference>
<keyword evidence="1" id="KW-0812">Transmembrane</keyword>
<feature type="transmembrane region" description="Helical" evidence="1">
    <location>
        <begin position="12"/>
        <end position="38"/>
    </location>
</feature>
<reference evidence="3" key="1">
    <citation type="submission" date="2023-06" db="EMBL/GenBank/DDBJ databases">
        <title>Identification and characterization of horizontal gene transfer across gut microbiota members of farm animals based on homology search.</title>
        <authorList>
            <person name="Zeman M."/>
            <person name="Kubasova T."/>
            <person name="Jahodarova E."/>
            <person name="Nykrynova M."/>
            <person name="Rychlik I."/>
        </authorList>
    </citation>
    <scope>NUCLEOTIDE SEQUENCE [LARGE SCALE GENOMIC DNA]</scope>
    <source>
        <strain evidence="3">154_Feed</strain>
    </source>
</reference>
<evidence type="ECO:0008006" key="4">
    <source>
        <dbReference type="Google" id="ProtNLM"/>
    </source>
</evidence>
<evidence type="ECO:0000256" key="1">
    <source>
        <dbReference type="SAM" id="Phobius"/>
    </source>
</evidence>
<evidence type="ECO:0000313" key="3">
    <source>
        <dbReference type="Proteomes" id="UP001529421"/>
    </source>
</evidence>
<sequence length="74" mass="8285">MLWETLREVRMPYIYLIIAVLVIAAVISLVFSFLGILLVGALRLLPIVFIALLIAVLIGKVRITVVHGKKRDDD</sequence>
<keyword evidence="1" id="KW-1133">Transmembrane helix</keyword>